<reference evidence="3" key="1">
    <citation type="journal article" date="2019" name="Int. J. Syst. Evol. Microbiol.">
        <title>The Global Catalogue of Microorganisms (GCM) 10K type strain sequencing project: providing services to taxonomists for standard genome sequencing and annotation.</title>
        <authorList>
            <consortium name="The Broad Institute Genomics Platform"/>
            <consortium name="The Broad Institute Genome Sequencing Center for Infectious Disease"/>
            <person name="Wu L."/>
            <person name="Ma J."/>
        </authorList>
    </citation>
    <scope>NUCLEOTIDE SEQUENCE [LARGE SCALE GENOMIC DNA]</scope>
    <source>
        <strain evidence="3">JCM 3369</strain>
    </source>
</reference>
<sequence length="294" mass="31749">MAYLWSGGRAGSGSRRSTEELRERWRSRSVTSCWNLPGDWWAPAVEAVVEAVCDGRGMARACARLGQARGRAGVGIGEALDDLGALFSVLDWPDPPLPLVRCTAQGWVDAGMMALAAENCEDPLTGLTTVAYLRGRLAELYRAIRISPPPAPLPPDAPLRPRPPTDADAVLSGHCLVMVDLSDGSEPWRRLARSVVVAQDLRAVFPDGETLTMVGTGRAAALVPLEPDLEQRVERLRNLLALTLASERSFLDSVHPPGRSPDDGRPGGESFLVWIERLPASLPRALDLLEALAR</sequence>
<feature type="region of interest" description="Disordered" evidence="1">
    <location>
        <begin position="1"/>
        <end position="21"/>
    </location>
</feature>
<evidence type="ECO:0000256" key="1">
    <source>
        <dbReference type="SAM" id="MobiDB-lite"/>
    </source>
</evidence>
<dbReference type="RefSeq" id="WP_160821059.1">
    <property type="nucleotide sequence ID" value="NZ_JBHSXE010000001.1"/>
</dbReference>
<keyword evidence="3" id="KW-1185">Reference proteome</keyword>
<dbReference type="Proteomes" id="UP001596380">
    <property type="component" value="Unassembled WGS sequence"/>
</dbReference>
<dbReference type="EMBL" id="JBHSXS010000030">
    <property type="protein sequence ID" value="MFC6884718.1"/>
    <property type="molecule type" value="Genomic_DNA"/>
</dbReference>
<organism evidence="2 3">
    <name type="scientific">Actinomadura yumaensis</name>
    <dbReference type="NCBI Taxonomy" id="111807"/>
    <lineage>
        <taxon>Bacteria</taxon>
        <taxon>Bacillati</taxon>
        <taxon>Actinomycetota</taxon>
        <taxon>Actinomycetes</taxon>
        <taxon>Streptosporangiales</taxon>
        <taxon>Thermomonosporaceae</taxon>
        <taxon>Actinomadura</taxon>
    </lineage>
</organism>
<evidence type="ECO:0000313" key="2">
    <source>
        <dbReference type="EMBL" id="MFC6884718.1"/>
    </source>
</evidence>
<comment type="caution">
    <text evidence="2">The sequence shown here is derived from an EMBL/GenBank/DDBJ whole genome shotgun (WGS) entry which is preliminary data.</text>
</comment>
<proteinExistence type="predicted"/>
<accession>A0ABW2CSC2</accession>
<gene>
    <name evidence="2" type="ORF">ACFQKB_33510</name>
</gene>
<name>A0ABW2CSC2_9ACTN</name>
<protein>
    <submittedName>
        <fullName evidence="2">Uncharacterized protein</fullName>
    </submittedName>
</protein>
<evidence type="ECO:0000313" key="3">
    <source>
        <dbReference type="Proteomes" id="UP001596380"/>
    </source>
</evidence>